<keyword evidence="3" id="KW-1185">Reference proteome</keyword>
<reference evidence="2" key="1">
    <citation type="submission" date="2022-12" db="EMBL/GenBank/DDBJ databases">
        <authorList>
            <person name="Petersen C."/>
        </authorList>
    </citation>
    <scope>NUCLEOTIDE SEQUENCE</scope>
    <source>
        <strain evidence="2">IBT 3081</strain>
    </source>
</reference>
<dbReference type="InterPro" id="IPR007306">
    <property type="entry name" value="Rit1"/>
</dbReference>
<dbReference type="EMBL" id="JAPZBT010000001">
    <property type="protein sequence ID" value="KAJ5382439.1"/>
    <property type="molecule type" value="Genomic_DNA"/>
</dbReference>
<comment type="caution">
    <text evidence="2">The sequence shown here is derived from an EMBL/GenBank/DDBJ whole genome shotgun (WGS) entry which is preliminary data.</text>
</comment>
<accession>A0A9W9SRC0</accession>
<dbReference type="GeneID" id="81457263"/>
<feature type="domain" description="Rit1 N-terminal" evidence="1">
    <location>
        <begin position="28"/>
        <end position="92"/>
    </location>
</feature>
<dbReference type="RefSeq" id="XP_056582215.1">
    <property type="nucleotide sequence ID" value="XM_056718080.1"/>
</dbReference>
<organism evidence="2 3">
    <name type="scientific">Penicillium concentricum</name>
    <dbReference type="NCBI Taxonomy" id="293559"/>
    <lineage>
        <taxon>Eukaryota</taxon>
        <taxon>Fungi</taxon>
        <taxon>Dikarya</taxon>
        <taxon>Ascomycota</taxon>
        <taxon>Pezizomycotina</taxon>
        <taxon>Eurotiomycetes</taxon>
        <taxon>Eurotiomycetidae</taxon>
        <taxon>Eurotiales</taxon>
        <taxon>Aspergillaceae</taxon>
        <taxon>Penicillium</taxon>
    </lineage>
</organism>
<keyword evidence="2" id="KW-0808">Transferase</keyword>
<dbReference type="GO" id="GO:0043399">
    <property type="term" value="F:tRNA adenosine(64)-2'-O-ribosylphosphate transferase activity"/>
    <property type="evidence" value="ECO:0007669"/>
    <property type="project" value="InterPro"/>
</dbReference>
<evidence type="ECO:0000259" key="1">
    <source>
        <dbReference type="Pfam" id="PF17184"/>
    </source>
</evidence>
<dbReference type="OrthoDB" id="45256at2759"/>
<dbReference type="GO" id="GO:0019988">
    <property type="term" value="P:charged-tRNA amino acid modification"/>
    <property type="evidence" value="ECO:0007669"/>
    <property type="project" value="InterPro"/>
</dbReference>
<reference evidence="2" key="2">
    <citation type="journal article" date="2023" name="IMA Fungus">
        <title>Comparative genomic study of the Penicillium genus elucidates a diverse pangenome and 15 lateral gene transfer events.</title>
        <authorList>
            <person name="Petersen C."/>
            <person name="Sorensen T."/>
            <person name="Nielsen M.R."/>
            <person name="Sondergaard T.E."/>
            <person name="Sorensen J.L."/>
            <person name="Fitzpatrick D.A."/>
            <person name="Frisvad J.C."/>
            <person name="Nielsen K.L."/>
        </authorList>
    </citation>
    <scope>NUCLEOTIDE SEQUENCE</scope>
    <source>
        <strain evidence="2">IBT 3081</strain>
    </source>
</reference>
<dbReference type="Pfam" id="PF17184">
    <property type="entry name" value="Rit1_C"/>
    <property type="match status" value="1"/>
</dbReference>
<protein>
    <submittedName>
        <fullName evidence="2">Initiator tRNA phosphoribosyl transferase</fullName>
    </submittedName>
</protein>
<dbReference type="PANTHER" id="PTHR31811">
    <property type="entry name" value="TRNA A64-2'-O-RIBOSYLPHOSPHATE TRANSFERASE"/>
    <property type="match status" value="1"/>
</dbReference>
<evidence type="ECO:0000313" key="2">
    <source>
        <dbReference type="EMBL" id="KAJ5382439.1"/>
    </source>
</evidence>
<evidence type="ECO:0000313" key="3">
    <source>
        <dbReference type="Proteomes" id="UP001147752"/>
    </source>
</evidence>
<proteinExistence type="predicted"/>
<sequence>MGSDTFSTLESLHFPEQLSISQTLSSLCRSALSVANRLQSIKTDATFAQEVADHYGLPLVANERCGSWYIPPMAKAGSAYFKSTDGHTGQGKACITIYLTRTNDIFVGFRSMARVCLSILRGICPHPPDECRRSRT</sequence>
<gene>
    <name evidence="2" type="ORF">N7517_000350</name>
</gene>
<dbReference type="GO" id="GO:0005737">
    <property type="term" value="C:cytoplasm"/>
    <property type="evidence" value="ECO:0007669"/>
    <property type="project" value="TreeGrafter"/>
</dbReference>
<dbReference type="PANTHER" id="PTHR31811:SF0">
    <property type="entry name" value="TRNA A64-2'-O-RIBOSYLPHOSPHATE TRANSFERASE"/>
    <property type="match status" value="1"/>
</dbReference>
<name>A0A9W9SRC0_9EURO</name>
<dbReference type="AlphaFoldDB" id="A0A9W9SRC0"/>
<dbReference type="Proteomes" id="UP001147752">
    <property type="component" value="Unassembled WGS sequence"/>
</dbReference>
<dbReference type="InterPro" id="IPR033449">
    <property type="entry name" value="Rit1_N"/>
</dbReference>